<evidence type="ECO:0000313" key="2">
    <source>
        <dbReference type="EMBL" id="MPC76625.1"/>
    </source>
</evidence>
<sequence length="74" mass="9069">MKSRDIKEENQNYKNTKLEISKQKRRDLYGVMKTQEVKVRQRRGKLWKEEGEGRKKSLERWKCKAETEKRKKGK</sequence>
<dbReference type="Proteomes" id="UP000324222">
    <property type="component" value="Unassembled WGS sequence"/>
</dbReference>
<reference evidence="2 3" key="1">
    <citation type="submission" date="2019-05" db="EMBL/GenBank/DDBJ databases">
        <title>Another draft genome of Portunus trituberculatus and its Hox gene families provides insights of decapod evolution.</title>
        <authorList>
            <person name="Jeong J.-H."/>
            <person name="Song I."/>
            <person name="Kim S."/>
            <person name="Choi T."/>
            <person name="Kim D."/>
            <person name="Ryu S."/>
            <person name="Kim W."/>
        </authorList>
    </citation>
    <scope>NUCLEOTIDE SEQUENCE [LARGE SCALE GENOMIC DNA]</scope>
    <source>
        <tissue evidence="2">Muscle</tissue>
    </source>
</reference>
<evidence type="ECO:0000313" key="3">
    <source>
        <dbReference type="Proteomes" id="UP000324222"/>
    </source>
</evidence>
<proteinExistence type="predicted"/>
<organism evidence="2 3">
    <name type="scientific">Portunus trituberculatus</name>
    <name type="common">Swimming crab</name>
    <name type="synonym">Neptunus trituberculatus</name>
    <dbReference type="NCBI Taxonomy" id="210409"/>
    <lineage>
        <taxon>Eukaryota</taxon>
        <taxon>Metazoa</taxon>
        <taxon>Ecdysozoa</taxon>
        <taxon>Arthropoda</taxon>
        <taxon>Crustacea</taxon>
        <taxon>Multicrustacea</taxon>
        <taxon>Malacostraca</taxon>
        <taxon>Eumalacostraca</taxon>
        <taxon>Eucarida</taxon>
        <taxon>Decapoda</taxon>
        <taxon>Pleocyemata</taxon>
        <taxon>Brachyura</taxon>
        <taxon>Eubrachyura</taxon>
        <taxon>Portunoidea</taxon>
        <taxon>Portunidae</taxon>
        <taxon>Portuninae</taxon>
        <taxon>Portunus</taxon>
    </lineage>
</organism>
<name>A0A5B7I399_PORTR</name>
<feature type="region of interest" description="Disordered" evidence="1">
    <location>
        <begin position="44"/>
        <end position="74"/>
    </location>
</feature>
<keyword evidence="3" id="KW-1185">Reference proteome</keyword>
<accession>A0A5B7I399</accession>
<dbReference type="EMBL" id="VSRR010043800">
    <property type="protein sequence ID" value="MPC76625.1"/>
    <property type="molecule type" value="Genomic_DNA"/>
</dbReference>
<dbReference type="AlphaFoldDB" id="A0A5B7I399"/>
<evidence type="ECO:0000256" key="1">
    <source>
        <dbReference type="SAM" id="MobiDB-lite"/>
    </source>
</evidence>
<comment type="caution">
    <text evidence="2">The sequence shown here is derived from an EMBL/GenBank/DDBJ whole genome shotgun (WGS) entry which is preliminary data.</text>
</comment>
<protein>
    <submittedName>
        <fullName evidence="2">Uncharacterized protein</fullName>
    </submittedName>
</protein>
<feature type="compositionally biased region" description="Basic and acidic residues" evidence="1">
    <location>
        <begin position="46"/>
        <end position="74"/>
    </location>
</feature>
<gene>
    <name evidence="2" type="ORF">E2C01_071042</name>
</gene>